<reference evidence="6 7" key="1">
    <citation type="submission" date="2024-06" db="EMBL/GenBank/DDBJ databases">
        <title>The Natural Products Discovery Center: Release of the First 8490 Sequenced Strains for Exploring Actinobacteria Biosynthetic Diversity.</title>
        <authorList>
            <person name="Kalkreuter E."/>
            <person name="Kautsar S.A."/>
            <person name="Yang D."/>
            <person name="Bader C.D."/>
            <person name="Teijaro C.N."/>
            <person name="Fluegel L."/>
            <person name="Davis C.M."/>
            <person name="Simpson J.R."/>
            <person name="Lauterbach L."/>
            <person name="Steele A.D."/>
            <person name="Gui C."/>
            <person name="Meng S."/>
            <person name="Li G."/>
            <person name="Viehrig K."/>
            <person name="Ye F."/>
            <person name="Su P."/>
            <person name="Kiefer A.F."/>
            <person name="Nichols A."/>
            <person name="Cepeda A.J."/>
            <person name="Yan W."/>
            <person name="Fan B."/>
            <person name="Jiang Y."/>
            <person name="Adhikari A."/>
            <person name="Zheng C.-J."/>
            <person name="Schuster L."/>
            <person name="Cowan T.M."/>
            <person name="Smanski M.J."/>
            <person name="Chevrette M.G."/>
            <person name="De Carvalho L.P.S."/>
            <person name="Shen B."/>
        </authorList>
    </citation>
    <scope>NUCLEOTIDE SEQUENCE [LARGE SCALE GENOMIC DNA]</scope>
    <source>
        <strain evidence="6 7">NPDC050403</strain>
    </source>
</reference>
<feature type="domain" description="ABC transporter" evidence="5">
    <location>
        <begin position="295"/>
        <end position="541"/>
    </location>
</feature>
<dbReference type="InterPro" id="IPR050319">
    <property type="entry name" value="ABC_transp_ATP-bind"/>
</dbReference>
<evidence type="ECO:0000313" key="7">
    <source>
        <dbReference type="Proteomes" id="UP001551695"/>
    </source>
</evidence>
<dbReference type="CDD" id="cd03257">
    <property type="entry name" value="ABC_NikE_OppD_transporters"/>
    <property type="match status" value="2"/>
</dbReference>
<keyword evidence="4 6" id="KW-0067">ATP-binding</keyword>
<dbReference type="InterPro" id="IPR027417">
    <property type="entry name" value="P-loop_NTPase"/>
</dbReference>
<evidence type="ECO:0000256" key="2">
    <source>
        <dbReference type="ARBA" id="ARBA00022448"/>
    </source>
</evidence>
<dbReference type="InterPro" id="IPR017871">
    <property type="entry name" value="ABC_transporter-like_CS"/>
</dbReference>
<evidence type="ECO:0000313" key="6">
    <source>
        <dbReference type="EMBL" id="MEV0709958.1"/>
    </source>
</evidence>
<feature type="domain" description="ABC transporter" evidence="5">
    <location>
        <begin position="17"/>
        <end position="266"/>
    </location>
</feature>
<gene>
    <name evidence="6" type="ORF">AB0I48_20550</name>
</gene>
<comment type="similarity">
    <text evidence="1">Belongs to the ABC transporter superfamily.</text>
</comment>
<organism evidence="6 7">
    <name type="scientific">Nocardia aurea</name>
    <dbReference type="NCBI Taxonomy" id="2144174"/>
    <lineage>
        <taxon>Bacteria</taxon>
        <taxon>Bacillati</taxon>
        <taxon>Actinomycetota</taxon>
        <taxon>Actinomycetes</taxon>
        <taxon>Mycobacteriales</taxon>
        <taxon>Nocardiaceae</taxon>
        <taxon>Nocardia</taxon>
    </lineage>
</organism>
<dbReference type="InterPro" id="IPR003593">
    <property type="entry name" value="AAA+_ATPase"/>
</dbReference>
<dbReference type="RefSeq" id="WP_357785715.1">
    <property type="nucleotide sequence ID" value="NZ_JBFAKC010000009.1"/>
</dbReference>
<dbReference type="InterPro" id="IPR003439">
    <property type="entry name" value="ABC_transporter-like_ATP-bd"/>
</dbReference>
<dbReference type="PANTHER" id="PTHR43776">
    <property type="entry name" value="TRANSPORT ATP-BINDING PROTEIN"/>
    <property type="match status" value="1"/>
</dbReference>
<evidence type="ECO:0000259" key="5">
    <source>
        <dbReference type="PROSITE" id="PS50893"/>
    </source>
</evidence>
<evidence type="ECO:0000256" key="4">
    <source>
        <dbReference type="ARBA" id="ARBA00022840"/>
    </source>
</evidence>
<keyword evidence="3" id="KW-0547">Nucleotide-binding</keyword>
<accession>A0ABV3FX00</accession>
<dbReference type="SUPFAM" id="SSF52540">
    <property type="entry name" value="P-loop containing nucleoside triphosphate hydrolases"/>
    <property type="match status" value="2"/>
</dbReference>
<dbReference type="NCBIfam" id="NF008453">
    <property type="entry name" value="PRK11308.1"/>
    <property type="match status" value="2"/>
</dbReference>
<dbReference type="PROSITE" id="PS50893">
    <property type="entry name" value="ABC_TRANSPORTER_2"/>
    <property type="match status" value="2"/>
</dbReference>
<dbReference type="SMART" id="SM00382">
    <property type="entry name" value="AAA"/>
    <property type="match status" value="2"/>
</dbReference>
<dbReference type="EMBL" id="JBFAKC010000009">
    <property type="protein sequence ID" value="MEV0709958.1"/>
    <property type="molecule type" value="Genomic_DNA"/>
</dbReference>
<keyword evidence="2" id="KW-0813">Transport</keyword>
<name>A0ABV3FX00_9NOCA</name>
<dbReference type="NCBIfam" id="NF007739">
    <property type="entry name" value="PRK10419.1"/>
    <property type="match status" value="2"/>
</dbReference>
<evidence type="ECO:0000256" key="1">
    <source>
        <dbReference type="ARBA" id="ARBA00005417"/>
    </source>
</evidence>
<evidence type="ECO:0000256" key="3">
    <source>
        <dbReference type="ARBA" id="ARBA00022741"/>
    </source>
</evidence>
<dbReference type="PROSITE" id="PS00211">
    <property type="entry name" value="ABC_TRANSPORTER_1"/>
    <property type="match status" value="2"/>
</dbReference>
<sequence>MSSPDLSVPEPGALLSLHEVAVDFDVPGRRSARVVDGVSVSLRTGQVLALVGESGSGKSTLARTVTGTLAENGRVAAGRVVFDGRQLNGLRDKQYRAIRGREIGYIPQDALLGLNPLLPVGVQAGEPLRAHGLANKAQRRERVIDLFGKVGLRNPEKIFHAYPHELSGGMCQRVLIAAAMSTRPKLLVADEPTTALDVTVQKRILDLLGELVAEDELSILLITHDLGVADEIADEIAVLKDGKLVRSGRAAEVIAEPGDAYTTALLHSSSLGFSGIAAAQRRSTHPVDQDAPVVVKAENVRKVFPAQRGRDPVTAVADASFQVRRGTTLGIVGESGSGKTTLVRLLAGLTAPDSGTIEVAGQKVVHHRRGAGQAELYRTVQMVYQDPFASLNPRATVRAIIEEPLRGHKIGDGAQRRRRVAELLEVTGLPADVADRYTAELSGGQRQRVAIARALAPDPRLVILDEPVSALDVTVQRQILDLLTTLQRQFSLTYVFISHDLGVIAEMSDEILVLHHGDIVERGTARDILISPETDYVKELLASIPGAGVESVPV</sequence>
<protein>
    <submittedName>
        <fullName evidence="6">ABC transporter ATP-binding protein</fullName>
    </submittedName>
</protein>
<dbReference type="Proteomes" id="UP001551695">
    <property type="component" value="Unassembled WGS sequence"/>
</dbReference>
<comment type="caution">
    <text evidence="6">The sequence shown here is derived from an EMBL/GenBank/DDBJ whole genome shotgun (WGS) entry which is preliminary data.</text>
</comment>
<dbReference type="GO" id="GO:0005524">
    <property type="term" value="F:ATP binding"/>
    <property type="evidence" value="ECO:0007669"/>
    <property type="project" value="UniProtKB-KW"/>
</dbReference>
<proteinExistence type="inferred from homology"/>
<dbReference type="PANTHER" id="PTHR43776:SF7">
    <property type="entry name" value="D,D-DIPEPTIDE TRANSPORT ATP-BINDING PROTEIN DDPF-RELATED"/>
    <property type="match status" value="1"/>
</dbReference>
<dbReference type="Gene3D" id="3.40.50.300">
    <property type="entry name" value="P-loop containing nucleotide triphosphate hydrolases"/>
    <property type="match status" value="2"/>
</dbReference>
<keyword evidence="7" id="KW-1185">Reference proteome</keyword>
<dbReference type="Pfam" id="PF00005">
    <property type="entry name" value="ABC_tran"/>
    <property type="match status" value="2"/>
</dbReference>